<evidence type="ECO:0000313" key="2">
    <source>
        <dbReference type="Ensembl" id="ENSPLOP00000000396.1"/>
    </source>
</evidence>
<dbReference type="GeneTree" id="ENSGT00510000049102"/>
<keyword evidence="1" id="KW-1133">Transmembrane helix</keyword>
<accession>A0A8C8W9V0</accession>
<proteinExistence type="predicted"/>
<keyword evidence="1" id="KW-0812">Transmembrane</keyword>
<dbReference type="PANTHER" id="PTHR47614:SF2">
    <property type="entry name" value="GLYCOPHORIN-C"/>
    <property type="match status" value="1"/>
</dbReference>
<dbReference type="AlphaFoldDB" id="A0A8C8W9V0"/>
<organism evidence="2 3">
    <name type="scientific">Panthera leo</name>
    <name type="common">Lion</name>
    <dbReference type="NCBI Taxonomy" id="9689"/>
    <lineage>
        <taxon>Eukaryota</taxon>
        <taxon>Metazoa</taxon>
        <taxon>Chordata</taxon>
        <taxon>Craniata</taxon>
        <taxon>Vertebrata</taxon>
        <taxon>Euteleostomi</taxon>
        <taxon>Mammalia</taxon>
        <taxon>Eutheria</taxon>
        <taxon>Laurasiatheria</taxon>
        <taxon>Carnivora</taxon>
        <taxon>Feliformia</taxon>
        <taxon>Felidae</taxon>
        <taxon>Pantherinae</taxon>
        <taxon>Panthera</taxon>
    </lineage>
</organism>
<evidence type="ECO:0000256" key="1">
    <source>
        <dbReference type="SAM" id="Phobius"/>
    </source>
</evidence>
<keyword evidence="3" id="KW-1185">Reference proteome</keyword>
<reference evidence="2" key="3">
    <citation type="submission" date="2025-09" db="UniProtKB">
        <authorList>
            <consortium name="Ensembl"/>
        </authorList>
    </citation>
    <scope>IDENTIFICATION</scope>
</reference>
<feature type="transmembrane region" description="Helical" evidence="1">
    <location>
        <begin position="12"/>
        <end position="30"/>
    </location>
</feature>
<reference evidence="2" key="2">
    <citation type="submission" date="2025-08" db="UniProtKB">
        <authorList>
            <consortium name="Ensembl"/>
        </authorList>
    </citation>
    <scope>IDENTIFICATION</scope>
</reference>
<evidence type="ECO:0000313" key="3">
    <source>
        <dbReference type="Proteomes" id="UP000694399"/>
    </source>
</evidence>
<dbReference type="Ensembl" id="ENSPLOT00000000438.1">
    <property type="protein sequence ID" value="ENSPLOP00000000396.1"/>
    <property type="gene ID" value="ENSPLOG00000000308.1"/>
</dbReference>
<sequence length="71" mass="8250">MDSTIRADLIAAVVFLWICLLLLMLHYFYWHKGMIHTKAKGKEFAYSTDPALQENHSLQGKGDSSRKEYFI</sequence>
<dbReference type="Proteomes" id="UP000694399">
    <property type="component" value="Chromosome A1"/>
</dbReference>
<protein>
    <submittedName>
        <fullName evidence="2">Uncharacterized protein</fullName>
    </submittedName>
</protein>
<keyword evidence="1" id="KW-0472">Membrane</keyword>
<dbReference type="PANTHER" id="PTHR47614">
    <property type="entry name" value="GLYCOPHORIN-C"/>
    <property type="match status" value="1"/>
</dbReference>
<dbReference type="InterPro" id="IPR042192">
    <property type="entry name" value="Glycophorin-C"/>
</dbReference>
<reference evidence="2" key="1">
    <citation type="journal article" date="2019" name="bioRxiv">
        <title>Long live the king: chromosome-level assembly of the lion (Panthera leo) using linked-read, Hi-C, and long read data.</title>
        <authorList>
            <person name="Armstrong E.E."/>
            <person name="Taylor R.W."/>
            <person name="Miller D.E."/>
            <person name="Kaelin C."/>
            <person name="Barsh G."/>
            <person name="Hadly E.A."/>
            <person name="Petrov D."/>
        </authorList>
    </citation>
    <scope>NUCLEOTIDE SEQUENCE [LARGE SCALE GENOMIC DNA]</scope>
</reference>
<dbReference type="GO" id="GO:0030863">
    <property type="term" value="C:cortical cytoskeleton"/>
    <property type="evidence" value="ECO:0007669"/>
    <property type="project" value="TreeGrafter"/>
</dbReference>
<dbReference type="GO" id="GO:0016020">
    <property type="term" value="C:membrane"/>
    <property type="evidence" value="ECO:0007669"/>
    <property type="project" value="TreeGrafter"/>
</dbReference>
<name>A0A8C8W9V0_PANLE</name>